<gene>
    <name evidence="2" type="ORF">J2S57_003792</name>
</gene>
<evidence type="ECO:0000313" key="2">
    <source>
        <dbReference type="EMBL" id="MDP9828043.1"/>
    </source>
</evidence>
<reference evidence="2 3" key="1">
    <citation type="submission" date="2023-07" db="EMBL/GenBank/DDBJ databases">
        <title>Sequencing the genomes of 1000 actinobacteria strains.</title>
        <authorList>
            <person name="Klenk H.-P."/>
        </authorList>
    </citation>
    <scope>NUCLEOTIDE SEQUENCE [LARGE SCALE GENOMIC DNA]</scope>
    <source>
        <strain evidence="2 3">DSM 44388</strain>
    </source>
</reference>
<name>A0ABT9P5S7_9ACTN</name>
<feature type="region of interest" description="Disordered" evidence="1">
    <location>
        <begin position="41"/>
        <end position="61"/>
    </location>
</feature>
<comment type="caution">
    <text evidence="2">The sequence shown here is derived from an EMBL/GenBank/DDBJ whole genome shotgun (WGS) entry which is preliminary data.</text>
</comment>
<keyword evidence="3" id="KW-1185">Reference proteome</keyword>
<dbReference type="RefSeq" id="WP_307244820.1">
    <property type="nucleotide sequence ID" value="NZ_JAUSQZ010000001.1"/>
</dbReference>
<dbReference type="Proteomes" id="UP001235712">
    <property type="component" value="Unassembled WGS sequence"/>
</dbReference>
<evidence type="ECO:0000313" key="3">
    <source>
        <dbReference type="Proteomes" id="UP001235712"/>
    </source>
</evidence>
<organism evidence="2 3">
    <name type="scientific">Kineosporia succinea</name>
    <dbReference type="NCBI Taxonomy" id="84632"/>
    <lineage>
        <taxon>Bacteria</taxon>
        <taxon>Bacillati</taxon>
        <taxon>Actinomycetota</taxon>
        <taxon>Actinomycetes</taxon>
        <taxon>Kineosporiales</taxon>
        <taxon>Kineosporiaceae</taxon>
        <taxon>Kineosporia</taxon>
    </lineage>
</organism>
<accession>A0ABT9P5S7</accession>
<sequence>MRTVRLIDPALQPGECRIVPVLADYGLDTRVEVGRDVELPDEVAGEPPTWEPRTTHMTDPGRGLLAQHDVWIDPELGPADLSAPRTEA</sequence>
<protein>
    <submittedName>
        <fullName evidence="2">Uncharacterized protein</fullName>
    </submittedName>
</protein>
<proteinExistence type="predicted"/>
<evidence type="ECO:0000256" key="1">
    <source>
        <dbReference type="SAM" id="MobiDB-lite"/>
    </source>
</evidence>
<dbReference type="EMBL" id="JAUSQZ010000001">
    <property type="protein sequence ID" value="MDP9828043.1"/>
    <property type="molecule type" value="Genomic_DNA"/>
</dbReference>